<dbReference type="Proteomes" id="UP000325003">
    <property type="component" value="Unassembled WGS sequence"/>
</dbReference>
<evidence type="ECO:0000313" key="1">
    <source>
        <dbReference type="EMBL" id="KAA1421259.1"/>
    </source>
</evidence>
<evidence type="ECO:0000313" key="2">
    <source>
        <dbReference type="Proteomes" id="UP000325003"/>
    </source>
</evidence>
<dbReference type="EMBL" id="VUJV01000001">
    <property type="protein sequence ID" value="KAA1421259.1"/>
    <property type="molecule type" value="Genomic_DNA"/>
</dbReference>
<reference evidence="1 2" key="1">
    <citation type="submission" date="2019-09" db="EMBL/GenBank/DDBJ databases">
        <title>Nocardioides panacisoli sp. nov., isolated from the soil of a ginseng field.</title>
        <authorList>
            <person name="Cho C."/>
        </authorList>
    </citation>
    <scope>NUCLEOTIDE SEQUENCE [LARGE SCALE GENOMIC DNA]</scope>
    <source>
        <strain evidence="1 2">BN130099</strain>
    </source>
</reference>
<gene>
    <name evidence="1" type="ORF">F0U44_02805</name>
</gene>
<dbReference type="RefSeq" id="WP_149726719.1">
    <property type="nucleotide sequence ID" value="NZ_VUJV01000001.1"/>
</dbReference>
<comment type="caution">
    <text evidence="1">The sequence shown here is derived from an EMBL/GenBank/DDBJ whole genome shotgun (WGS) entry which is preliminary data.</text>
</comment>
<accession>A0A5B1LNN7</accession>
<reference evidence="1 2" key="2">
    <citation type="submission" date="2019-09" db="EMBL/GenBank/DDBJ databases">
        <authorList>
            <person name="Jin C."/>
        </authorList>
    </citation>
    <scope>NUCLEOTIDE SEQUENCE [LARGE SCALE GENOMIC DNA]</scope>
    <source>
        <strain evidence="1 2">BN130099</strain>
    </source>
</reference>
<keyword evidence="2" id="KW-1185">Reference proteome</keyword>
<organism evidence="1 2">
    <name type="scientific">Nocardioides humilatus</name>
    <dbReference type="NCBI Taxonomy" id="2607660"/>
    <lineage>
        <taxon>Bacteria</taxon>
        <taxon>Bacillati</taxon>
        <taxon>Actinomycetota</taxon>
        <taxon>Actinomycetes</taxon>
        <taxon>Propionibacteriales</taxon>
        <taxon>Nocardioidaceae</taxon>
        <taxon>Nocardioides</taxon>
    </lineage>
</organism>
<sequence length="80" mass="8998">MMIHLSNAAPGTSAWATPGSHADIAEEVFGRREEWPRVAEALRTLQRLRLIYKHQTGSALRLHLCGWVECDRCHGDGGFR</sequence>
<dbReference type="AlphaFoldDB" id="A0A5B1LNN7"/>
<protein>
    <submittedName>
        <fullName evidence="1">Uncharacterized protein</fullName>
    </submittedName>
</protein>
<proteinExistence type="predicted"/>
<name>A0A5B1LNN7_9ACTN</name>